<dbReference type="Gene3D" id="3.30.470.20">
    <property type="entry name" value="ATP-grasp fold, B domain"/>
    <property type="match status" value="1"/>
</dbReference>
<evidence type="ECO:0000313" key="6">
    <source>
        <dbReference type="EMBL" id="SPD71911.1"/>
    </source>
</evidence>
<dbReference type="GO" id="GO:0016874">
    <property type="term" value="F:ligase activity"/>
    <property type="evidence" value="ECO:0007669"/>
    <property type="project" value="UniProtKB-KW"/>
</dbReference>
<dbReference type="FunFam" id="3.30.1490.20:FF:000020">
    <property type="entry name" value="Protein lysine acetyltransferase"/>
    <property type="match status" value="1"/>
</dbReference>
<dbReference type="SUPFAM" id="SSF56059">
    <property type="entry name" value="Glutathione synthetase ATP-binding domain-like"/>
    <property type="match status" value="1"/>
</dbReference>
<comment type="similarity">
    <text evidence="4">In the N-terminal section; belongs to the acetate CoA ligase alpha subunit family.</text>
</comment>
<dbReference type="Gene3D" id="3.40.50.261">
    <property type="entry name" value="Succinyl-CoA synthetase domains"/>
    <property type="match status" value="2"/>
</dbReference>
<feature type="domain" description="CoA-binding" evidence="5">
    <location>
        <begin position="4"/>
        <end position="99"/>
    </location>
</feature>
<sequence length="705" mass="76912">MKKFFYTNSIAVAGASSTKNKLANFVISNLVEIGYQGEIFAIGTNRGEIFGKPIFISIKEIPKPVDLLVIVVPSDFVPGLLADAGEAGIKRVVIISAGFNELGGKGDLLAKQLKEIAVRFSIRFIGPNCQGVICASTRACVSFSPFSMEHVRHGRVSIITQSGSIGWIGTSYLSHEIEGISKVASIGNKLDIDELELLEYFIGDKETKIIVLYLESFSDGRKLFELCRHSPKPIIVFKSNISGKESELALSHTLALASDDRVVDAALAQAGVLRAFRFKDVIDMCKALSLPAAKGNNFAVMASSGGMAIIGGDTALRESLNLEPFSKSLIQRIGQMGNWTLHNITNPLDVGGIFQNSNILDIIDAILSNEKIDGVALSVFGTGPPMYELGPYEIIDGVENISRKHHKPIAMTIVCDPCFITEIKNQTDFTIFDTMEDAVCALSNLWKYQRMAVRVRSPYQDTELGRIEAEKIFSEITENKTADNGLMALRLAKAYGIACEIPEFAADLDEARLKAVKIGYPLVMKISSPDISHKTDVGGVKINIKNENELEQIFIEIMDEVKHRAGSARIHGVMLQKMVSGGMELIFGGRCDQDFGPVVMLGMGGIFVETLKDVVFRLAPICCEEAHEMIEELKGVALLKGVRGQKPLDVSTLANALERFSILLHDFPEISEIDLNPVKVLGDGNGLIIVDGRLKIDGSRSDTIR</sequence>
<keyword evidence="3" id="KW-0067">ATP-binding</keyword>
<proteinExistence type="inferred from homology"/>
<dbReference type="AlphaFoldDB" id="A0A445MR20"/>
<dbReference type="Gene3D" id="3.30.1490.20">
    <property type="entry name" value="ATP-grasp fold, A domain"/>
    <property type="match status" value="1"/>
</dbReference>
<dbReference type="Gene3D" id="3.40.50.720">
    <property type="entry name" value="NAD(P)-binding Rossmann-like Domain"/>
    <property type="match status" value="1"/>
</dbReference>
<gene>
    <name evidence="6" type="ORF">PITCH_A1100010</name>
</gene>
<dbReference type="InterPro" id="IPR036291">
    <property type="entry name" value="NAD(P)-bd_dom_sf"/>
</dbReference>
<evidence type="ECO:0000256" key="3">
    <source>
        <dbReference type="ARBA" id="ARBA00022840"/>
    </source>
</evidence>
<name>A0A445MR20_9BACT</name>
<dbReference type="GO" id="GO:0005524">
    <property type="term" value="F:ATP binding"/>
    <property type="evidence" value="ECO:0007669"/>
    <property type="project" value="UniProtKB-KW"/>
</dbReference>
<dbReference type="Pfam" id="PF13380">
    <property type="entry name" value="CoA_binding_2"/>
    <property type="match status" value="1"/>
</dbReference>
<evidence type="ECO:0000256" key="1">
    <source>
        <dbReference type="ARBA" id="ARBA00022598"/>
    </source>
</evidence>
<dbReference type="SUPFAM" id="SSF52210">
    <property type="entry name" value="Succinyl-CoA synthetase domains"/>
    <property type="match status" value="2"/>
</dbReference>
<dbReference type="InterPro" id="IPR013815">
    <property type="entry name" value="ATP_grasp_subdomain_1"/>
</dbReference>
<accession>A0A445MR20</accession>
<organism evidence="6">
    <name type="scientific">uncultured Desulfobacterium sp</name>
    <dbReference type="NCBI Taxonomy" id="201089"/>
    <lineage>
        <taxon>Bacteria</taxon>
        <taxon>Pseudomonadati</taxon>
        <taxon>Thermodesulfobacteriota</taxon>
        <taxon>Desulfobacteria</taxon>
        <taxon>Desulfobacterales</taxon>
        <taxon>Desulfobacteriaceae</taxon>
        <taxon>Desulfobacterium</taxon>
        <taxon>environmental samples</taxon>
    </lineage>
</organism>
<dbReference type="PANTHER" id="PTHR43334">
    <property type="entry name" value="ACETATE--COA LIGASE [ADP-FORMING]"/>
    <property type="match status" value="1"/>
</dbReference>
<dbReference type="SMART" id="SM00881">
    <property type="entry name" value="CoA_binding"/>
    <property type="match status" value="1"/>
</dbReference>
<evidence type="ECO:0000259" key="5">
    <source>
        <dbReference type="SMART" id="SM00881"/>
    </source>
</evidence>
<reference evidence="6" key="1">
    <citation type="submission" date="2018-01" db="EMBL/GenBank/DDBJ databases">
        <authorList>
            <person name="Regsiter A."/>
            <person name="William W."/>
        </authorList>
    </citation>
    <scope>NUCLEOTIDE SEQUENCE</scope>
    <source>
        <strain evidence="6">TRIP AH-1</strain>
    </source>
</reference>
<dbReference type="InterPro" id="IPR016102">
    <property type="entry name" value="Succinyl-CoA_synth-like"/>
</dbReference>
<dbReference type="SUPFAM" id="SSF51735">
    <property type="entry name" value="NAD(P)-binding Rossmann-fold domains"/>
    <property type="match status" value="1"/>
</dbReference>
<dbReference type="InterPro" id="IPR032875">
    <property type="entry name" value="Succ_CoA_lig_flav_dom"/>
</dbReference>
<protein>
    <recommendedName>
        <fullName evidence="5">CoA-binding domain-containing protein</fullName>
    </recommendedName>
</protein>
<evidence type="ECO:0000256" key="4">
    <source>
        <dbReference type="ARBA" id="ARBA00060888"/>
    </source>
</evidence>
<keyword evidence="2" id="KW-0547">Nucleotide-binding</keyword>
<dbReference type="EMBL" id="OJIN01000014">
    <property type="protein sequence ID" value="SPD71911.1"/>
    <property type="molecule type" value="Genomic_DNA"/>
</dbReference>
<dbReference type="Pfam" id="PF13607">
    <property type="entry name" value="Succ_CoA_lig"/>
    <property type="match status" value="1"/>
</dbReference>
<dbReference type="Pfam" id="PF13549">
    <property type="entry name" value="ATP-grasp_5"/>
    <property type="match status" value="1"/>
</dbReference>
<evidence type="ECO:0000256" key="2">
    <source>
        <dbReference type="ARBA" id="ARBA00022741"/>
    </source>
</evidence>
<dbReference type="InterPro" id="IPR003781">
    <property type="entry name" value="CoA-bd"/>
</dbReference>
<dbReference type="InterPro" id="IPR051538">
    <property type="entry name" value="Acyl-CoA_Synth/Transferase"/>
</dbReference>
<dbReference type="PANTHER" id="PTHR43334:SF2">
    <property type="entry name" value="ACETATE--COA LIGASE [ADP-FORMING]"/>
    <property type="match status" value="1"/>
</dbReference>
<keyword evidence="1" id="KW-0436">Ligase</keyword>